<gene>
    <name evidence="2" type="ORF">RA178_21040</name>
</gene>
<proteinExistence type="predicted"/>
<dbReference type="EMBL" id="CP132914">
    <property type="protein sequence ID" value="WMB72852.1"/>
    <property type="molecule type" value="Genomic_DNA"/>
</dbReference>
<feature type="compositionally biased region" description="Basic and acidic residues" evidence="1">
    <location>
        <begin position="94"/>
        <end position="123"/>
    </location>
</feature>
<accession>A0AA50KD63</accession>
<organism evidence="2">
    <name type="scientific">Shewanella oncorhynchi</name>
    <dbReference type="NCBI Taxonomy" id="2726434"/>
    <lineage>
        <taxon>Bacteria</taxon>
        <taxon>Pseudomonadati</taxon>
        <taxon>Pseudomonadota</taxon>
        <taxon>Gammaproteobacteria</taxon>
        <taxon>Alteromonadales</taxon>
        <taxon>Shewanellaceae</taxon>
        <taxon>Shewanella</taxon>
    </lineage>
</organism>
<evidence type="ECO:0000313" key="2">
    <source>
        <dbReference type="EMBL" id="WMB72852.1"/>
    </source>
</evidence>
<sequence length="123" mass="14351">MAYLFKVLISKILISLVLIFSFHLALTNAAEAPKPRLTLEQKADKARIDSQRLEQAQLEKARQATKETTEREDNIKQQSQTNDWEAQQKLKAQKQFDERESREQKYLREAKEAAAKERKIPKP</sequence>
<reference evidence="2" key="1">
    <citation type="submission" date="2023-08" db="EMBL/GenBank/DDBJ databases">
        <title>Complete genome sequence of Shewanella oncorhynchi Z-P2, a siderophore putrebactin-producing bacterium.</title>
        <authorList>
            <person name="Zhang Y."/>
        </authorList>
    </citation>
    <scope>NUCLEOTIDE SEQUENCE</scope>
    <source>
        <strain evidence="2">Z-P2</strain>
    </source>
</reference>
<dbReference type="Proteomes" id="UP001236800">
    <property type="component" value="Chromosome"/>
</dbReference>
<dbReference type="RefSeq" id="WP_219251854.1">
    <property type="nucleotide sequence ID" value="NZ_CP132914.1"/>
</dbReference>
<dbReference type="KEGG" id="sog:RA178_21040"/>
<dbReference type="GeneID" id="301341724"/>
<feature type="compositionally biased region" description="Basic and acidic residues" evidence="1">
    <location>
        <begin position="57"/>
        <end position="75"/>
    </location>
</feature>
<feature type="compositionally biased region" description="Polar residues" evidence="1">
    <location>
        <begin position="76"/>
        <end position="85"/>
    </location>
</feature>
<evidence type="ECO:0000256" key="1">
    <source>
        <dbReference type="SAM" id="MobiDB-lite"/>
    </source>
</evidence>
<feature type="region of interest" description="Disordered" evidence="1">
    <location>
        <begin position="57"/>
        <end position="123"/>
    </location>
</feature>
<name>A0AA50KD63_9GAMM</name>
<dbReference type="AlphaFoldDB" id="A0AA50KD63"/>
<protein>
    <submittedName>
        <fullName evidence="2">Uncharacterized protein</fullName>
    </submittedName>
</protein>